<evidence type="ECO:0000313" key="4">
    <source>
        <dbReference type="Proteomes" id="UP000824998"/>
    </source>
</evidence>
<feature type="compositionally biased region" description="Low complexity" evidence="1">
    <location>
        <begin position="159"/>
        <end position="174"/>
    </location>
</feature>
<proteinExistence type="predicted"/>
<feature type="region of interest" description="Disordered" evidence="1">
    <location>
        <begin position="159"/>
        <end position="195"/>
    </location>
</feature>
<sequence length="215" mass="22824">MRTSAIFSSLALVSAALAVEERALISGVTITNAAPTKVIAIESFISDYDHHTLGINATVGAIIGQVFALATDYPTPAGALIDFRNRINFIAGPTPFLKDFENPSAVVASISALMPTETPFPQAYEVVSSVYDYLGSVISSELNGQTTLPYNISSSIAVPSSSTESATPTITSAPSSPPPTTYPTGPVCSPYTTTKRPGRWCRWGEKKGGRWNCWN</sequence>
<reference evidence="3" key="1">
    <citation type="journal article" date="2021" name="IMA Fungus">
        <title>Genomic characterization of three marine fungi, including Emericellopsis atlantica sp. nov. with signatures of a generalist lifestyle and marine biomass degradation.</title>
        <authorList>
            <person name="Hagestad O.C."/>
            <person name="Hou L."/>
            <person name="Andersen J.H."/>
            <person name="Hansen E.H."/>
            <person name="Altermark B."/>
            <person name="Li C."/>
            <person name="Kuhnert E."/>
            <person name="Cox R.J."/>
            <person name="Crous P.W."/>
            <person name="Spatafora J.W."/>
            <person name="Lail K."/>
            <person name="Amirebrahimi M."/>
            <person name="Lipzen A."/>
            <person name="Pangilinan J."/>
            <person name="Andreopoulos W."/>
            <person name="Hayes R.D."/>
            <person name="Ng V."/>
            <person name="Grigoriev I.V."/>
            <person name="Jackson S.A."/>
            <person name="Sutton T.D.S."/>
            <person name="Dobson A.D.W."/>
            <person name="Rama T."/>
        </authorList>
    </citation>
    <scope>NUCLEOTIDE SEQUENCE</scope>
    <source>
        <strain evidence="3">TRa018bII</strain>
    </source>
</reference>
<evidence type="ECO:0000313" key="3">
    <source>
        <dbReference type="EMBL" id="KAG9238212.1"/>
    </source>
</evidence>
<dbReference type="EMBL" id="MU251373">
    <property type="protein sequence ID" value="KAG9238212.1"/>
    <property type="molecule type" value="Genomic_DNA"/>
</dbReference>
<dbReference type="Proteomes" id="UP000824998">
    <property type="component" value="Unassembled WGS sequence"/>
</dbReference>
<organism evidence="3 4">
    <name type="scientific">Amylocarpus encephaloides</name>
    <dbReference type="NCBI Taxonomy" id="45428"/>
    <lineage>
        <taxon>Eukaryota</taxon>
        <taxon>Fungi</taxon>
        <taxon>Dikarya</taxon>
        <taxon>Ascomycota</taxon>
        <taxon>Pezizomycotina</taxon>
        <taxon>Leotiomycetes</taxon>
        <taxon>Helotiales</taxon>
        <taxon>Helotiales incertae sedis</taxon>
        <taxon>Amylocarpus</taxon>
    </lineage>
</organism>
<keyword evidence="4" id="KW-1185">Reference proteome</keyword>
<dbReference type="OrthoDB" id="3534258at2759"/>
<feature type="signal peptide" evidence="2">
    <location>
        <begin position="1"/>
        <end position="18"/>
    </location>
</feature>
<dbReference type="AlphaFoldDB" id="A0A9P8C9A1"/>
<evidence type="ECO:0000256" key="1">
    <source>
        <dbReference type="SAM" id="MobiDB-lite"/>
    </source>
</evidence>
<keyword evidence="2" id="KW-0732">Signal</keyword>
<name>A0A9P8C9A1_9HELO</name>
<gene>
    <name evidence="3" type="ORF">BJ875DRAFT_393656</name>
</gene>
<accession>A0A9P8C9A1</accession>
<protein>
    <submittedName>
        <fullName evidence="3">Uncharacterized protein</fullName>
    </submittedName>
</protein>
<comment type="caution">
    <text evidence="3">The sequence shown here is derived from an EMBL/GenBank/DDBJ whole genome shotgun (WGS) entry which is preliminary data.</text>
</comment>
<evidence type="ECO:0000256" key="2">
    <source>
        <dbReference type="SAM" id="SignalP"/>
    </source>
</evidence>
<feature type="chain" id="PRO_5040138162" evidence="2">
    <location>
        <begin position="19"/>
        <end position="215"/>
    </location>
</feature>